<proteinExistence type="predicted"/>
<feature type="region of interest" description="Disordered" evidence="1">
    <location>
        <begin position="301"/>
        <end position="332"/>
    </location>
</feature>
<organism evidence="2 3">
    <name type="scientific">Strongylocentrotus purpuratus</name>
    <name type="common">Purple sea urchin</name>
    <dbReference type="NCBI Taxonomy" id="7668"/>
    <lineage>
        <taxon>Eukaryota</taxon>
        <taxon>Metazoa</taxon>
        <taxon>Echinodermata</taxon>
        <taxon>Eleutherozoa</taxon>
        <taxon>Echinozoa</taxon>
        <taxon>Echinoidea</taxon>
        <taxon>Euechinoidea</taxon>
        <taxon>Echinacea</taxon>
        <taxon>Camarodonta</taxon>
        <taxon>Echinidea</taxon>
        <taxon>Strongylocentrotidae</taxon>
        <taxon>Strongylocentrotus</taxon>
    </lineage>
</organism>
<dbReference type="Proteomes" id="UP000007110">
    <property type="component" value="Unassembled WGS sequence"/>
</dbReference>
<dbReference type="InParanoid" id="A0A7M7P1M9"/>
<dbReference type="EnsemblMetazoa" id="XM_030989001">
    <property type="protein sequence ID" value="XP_030844861"/>
    <property type="gene ID" value="LOC115918743"/>
</dbReference>
<reference evidence="3" key="1">
    <citation type="submission" date="2015-02" db="EMBL/GenBank/DDBJ databases">
        <title>Genome sequencing for Strongylocentrotus purpuratus.</title>
        <authorList>
            <person name="Murali S."/>
            <person name="Liu Y."/>
            <person name="Vee V."/>
            <person name="English A."/>
            <person name="Wang M."/>
            <person name="Skinner E."/>
            <person name="Han Y."/>
            <person name="Muzny D.M."/>
            <person name="Worley K.C."/>
            <person name="Gibbs R.A."/>
        </authorList>
    </citation>
    <scope>NUCLEOTIDE SEQUENCE</scope>
</reference>
<accession>A0A7M7P1M9</accession>
<dbReference type="PANTHER" id="PTHR36871:SF1">
    <property type="entry name" value="COILED-COIL DOMAIN-CONTAINING PROTEIN 190"/>
    <property type="match status" value="1"/>
</dbReference>
<feature type="compositionally biased region" description="Basic and acidic residues" evidence="1">
    <location>
        <begin position="302"/>
        <end position="321"/>
    </location>
</feature>
<dbReference type="PANTHER" id="PTHR36871">
    <property type="entry name" value="COILED-COIL DOMAIN-CONTAINING PROTEIN 190"/>
    <property type="match status" value="1"/>
</dbReference>
<feature type="region of interest" description="Disordered" evidence="1">
    <location>
        <begin position="188"/>
        <end position="215"/>
    </location>
</feature>
<dbReference type="GeneID" id="115918743"/>
<dbReference type="OrthoDB" id="10050903at2759"/>
<dbReference type="KEGG" id="spu:115918743"/>
<dbReference type="RefSeq" id="XP_030844861.1">
    <property type="nucleotide sequence ID" value="XM_030989001.1"/>
</dbReference>
<dbReference type="AlphaFoldDB" id="A0A7M7P1M9"/>
<evidence type="ECO:0000256" key="1">
    <source>
        <dbReference type="SAM" id="MobiDB-lite"/>
    </source>
</evidence>
<evidence type="ECO:0000313" key="3">
    <source>
        <dbReference type="Proteomes" id="UP000007110"/>
    </source>
</evidence>
<sequence length="422" mass="47528">MVLTMGDDFYRQRTATSGRRVRRESDARRDLERMHLMTIRREKMRLQEELDRVRVKGGGKAGMSQASKNAQLLSSRFVMTANDKGASQRRTRLRISTATSPQRATSPYVLRRNTTNTKLGSSMNPDKELPQIGYMATPLTGELDSRRLKDEVRDPKTKINELKKNEGQQKKLLSLKVDMFTRSLSPVSIASARSPGRSPVHSPTSKPEDKHPTMDDVDVTSSDYVFSPRATFPPGAKKRGHFDISNTRLVPIDVEVNGMGSDHGLTQRDDVLPTISNTQIVPTPLPSRPTVIRRQSQVAILERNDQKKNKYATTKDSKDSGRNNNSKGDTAKLSVESELNLAVLGRDAKRVKEIVENPEIVFDQQKYAPDGALRTVHMLPPADNAFSQARQARYLRWRDPNETNRERELTVSEIFAKGTNSF</sequence>
<name>A0A7M7P1M9_STRPU</name>
<protein>
    <submittedName>
        <fullName evidence="2">Uncharacterized protein</fullName>
    </submittedName>
</protein>
<evidence type="ECO:0000313" key="2">
    <source>
        <dbReference type="EnsemblMetazoa" id="XP_030844861"/>
    </source>
</evidence>
<keyword evidence="3" id="KW-1185">Reference proteome</keyword>
<dbReference type="InterPro" id="IPR031525">
    <property type="entry name" value="CC190"/>
</dbReference>
<reference evidence="2" key="2">
    <citation type="submission" date="2021-01" db="UniProtKB">
        <authorList>
            <consortium name="EnsemblMetazoa"/>
        </authorList>
    </citation>
    <scope>IDENTIFICATION</scope>
</reference>